<dbReference type="Proteomes" id="UP000265703">
    <property type="component" value="Unassembled WGS sequence"/>
</dbReference>
<name>A0A397STA8_9GLOM</name>
<proteinExistence type="predicted"/>
<evidence type="ECO:0000313" key="3">
    <source>
        <dbReference type="Proteomes" id="UP000265703"/>
    </source>
</evidence>
<reference evidence="2 3" key="1">
    <citation type="submission" date="2018-06" db="EMBL/GenBank/DDBJ databases">
        <title>Comparative genomics reveals the genomic features of Rhizophagus irregularis, R. cerebriforme, R. diaphanum and Gigaspora rosea, and their symbiotic lifestyle signature.</title>
        <authorList>
            <person name="Morin E."/>
            <person name="San Clemente H."/>
            <person name="Chen E.C.H."/>
            <person name="De La Providencia I."/>
            <person name="Hainaut M."/>
            <person name="Kuo A."/>
            <person name="Kohler A."/>
            <person name="Murat C."/>
            <person name="Tang N."/>
            <person name="Roy S."/>
            <person name="Loubradou J."/>
            <person name="Henrissat B."/>
            <person name="Grigoriev I.V."/>
            <person name="Corradi N."/>
            <person name="Roux C."/>
            <person name="Martin F.M."/>
        </authorList>
    </citation>
    <scope>NUCLEOTIDE SEQUENCE [LARGE SCALE GENOMIC DNA]</scope>
    <source>
        <strain evidence="2 3">DAOM 227022</strain>
    </source>
</reference>
<dbReference type="AlphaFoldDB" id="A0A397STA8"/>
<keyword evidence="3" id="KW-1185">Reference proteome</keyword>
<comment type="caution">
    <text evidence="2">The sequence shown here is derived from an EMBL/GenBank/DDBJ whole genome shotgun (WGS) entry which is preliminary data.</text>
</comment>
<evidence type="ECO:0000256" key="1">
    <source>
        <dbReference type="SAM" id="MobiDB-lite"/>
    </source>
</evidence>
<dbReference type="OrthoDB" id="2317848at2759"/>
<organism evidence="2 3">
    <name type="scientific">Glomus cerebriforme</name>
    <dbReference type="NCBI Taxonomy" id="658196"/>
    <lineage>
        <taxon>Eukaryota</taxon>
        <taxon>Fungi</taxon>
        <taxon>Fungi incertae sedis</taxon>
        <taxon>Mucoromycota</taxon>
        <taxon>Glomeromycotina</taxon>
        <taxon>Glomeromycetes</taxon>
        <taxon>Glomerales</taxon>
        <taxon>Glomeraceae</taxon>
        <taxon>Glomus</taxon>
    </lineage>
</organism>
<sequence length="163" mass="19283">MAFEDKKQDRALARAWEDKNQDEEHRIHIRGTVGTTINNGRSSESIKDPPIKRTKVEAQDKNEIKIGPLDLDVEQDAEHLYFQELRDKYKRKTNADSWFHYTEIQVAFGEVVGNALYHDDVKMNEDREKILKALANIKAYIYLQKEFFFYSMHWVDGVYLVDR</sequence>
<accession>A0A397STA8</accession>
<dbReference type="EMBL" id="QKYT01000318">
    <property type="protein sequence ID" value="RIA87255.1"/>
    <property type="molecule type" value="Genomic_DNA"/>
</dbReference>
<protein>
    <submittedName>
        <fullName evidence="2">Uncharacterized protein</fullName>
    </submittedName>
</protein>
<feature type="region of interest" description="Disordered" evidence="1">
    <location>
        <begin position="1"/>
        <end position="23"/>
    </location>
</feature>
<gene>
    <name evidence="2" type="ORF">C1645_828053</name>
</gene>
<evidence type="ECO:0000313" key="2">
    <source>
        <dbReference type="EMBL" id="RIA87255.1"/>
    </source>
</evidence>